<keyword evidence="6" id="KW-1185">Reference proteome</keyword>
<evidence type="ECO:0000256" key="1">
    <source>
        <dbReference type="ARBA" id="ARBA00022741"/>
    </source>
</evidence>
<protein>
    <submittedName>
        <fullName evidence="5">tRNA-specific 2-thiouridylase</fullName>
    </submittedName>
</protein>
<evidence type="ECO:0000256" key="2">
    <source>
        <dbReference type="ARBA" id="ARBA00022840"/>
    </source>
</evidence>
<organism evidence="5 6">
    <name type="scientific">Sediminitomix flava</name>
    <dbReference type="NCBI Taxonomy" id="379075"/>
    <lineage>
        <taxon>Bacteria</taxon>
        <taxon>Pseudomonadati</taxon>
        <taxon>Bacteroidota</taxon>
        <taxon>Cytophagia</taxon>
        <taxon>Cytophagales</taxon>
        <taxon>Flammeovirgaceae</taxon>
        <taxon>Sediminitomix</taxon>
    </lineage>
</organism>
<dbReference type="Proteomes" id="UP000245535">
    <property type="component" value="Unassembled WGS sequence"/>
</dbReference>
<comment type="caution">
    <text evidence="5">The sequence shown here is derived from an EMBL/GenBank/DDBJ whole genome shotgun (WGS) entry which is preliminary data.</text>
</comment>
<dbReference type="Gene3D" id="3.40.50.620">
    <property type="entry name" value="HUPs"/>
    <property type="match status" value="1"/>
</dbReference>
<sequence>MENQRRAIALFSGGLDSLLAMKVVKDQGVDVVPINFVSHFFGGKNELAEKMASQIGLEVEYVDIKPIHTEIVKNPQFGRGKNMNPCIDCHGLMMQYSAEELLEKFDADFIISGEVVGQRPMSQNKEALNTVKNISGVKDLILRPMCAKHLEPTLPEREGWVDREKLLDIQGRSRRPQQALAKKFGITEYPSPAGGCLLTDVNYSKRLKLIEQDGYLDEEFNDLFYLIRHGRFYRFDNGKYLFVGRSEADNEKIYEYREGASIQIDTDKVAGPYILGFGELNEEEIKFAKELFSRYSKVKGKEKIDILVNGKAEPCEAVDLEQLNILIKKYQVQ</sequence>
<name>A0A315ZAU5_SEDFL</name>
<evidence type="ECO:0000313" key="5">
    <source>
        <dbReference type="EMBL" id="PWJ41844.1"/>
    </source>
</evidence>
<dbReference type="OrthoDB" id="9781887at2"/>
<dbReference type="GO" id="GO:0004810">
    <property type="term" value="F:CCA tRNA nucleotidyltransferase activity"/>
    <property type="evidence" value="ECO:0007669"/>
    <property type="project" value="InterPro"/>
</dbReference>
<dbReference type="InterPro" id="IPR059101">
    <property type="entry name" value="NFACT-R_2"/>
</dbReference>
<keyword evidence="1" id="KW-0547">Nucleotide-binding</keyword>
<reference evidence="5 6" key="1">
    <citation type="submission" date="2018-03" db="EMBL/GenBank/DDBJ databases">
        <title>Genomic Encyclopedia of Archaeal and Bacterial Type Strains, Phase II (KMG-II): from individual species to whole genera.</title>
        <authorList>
            <person name="Goeker M."/>
        </authorList>
    </citation>
    <scope>NUCLEOTIDE SEQUENCE [LARGE SCALE GENOMIC DNA]</scope>
    <source>
        <strain evidence="5 6">DSM 28229</strain>
    </source>
</reference>
<feature type="domain" description="Thil AANH" evidence="3">
    <location>
        <begin position="4"/>
        <end position="146"/>
    </location>
</feature>
<dbReference type="Pfam" id="PF18297">
    <property type="entry name" value="NFACT-R_2"/>
    <property type="match status" value="1"/>
</dbReference>
<evidence type="ECO:0000259" key="3">
    <source>
        <dbReference type="Pfam" id="PF02568"/>
    </source>
</evidence>
<dbReference type="InterPro" id="IPR014729">
    <property type="entry name" value="Rossmann-like_a/b/a_fold"/>
</dbReference>
<dbReference type="SUPFAM" id="SSF52402">
    <property type="entry name" value="Adenine nucleotide alpha hydrolases-like"/>
    <property type="match status" value="1"/>
</dbReference>
<dbReference type="RefSeq" id="WP_109618231.1">
    <property type="nucleotide sequence ID" value="NZ_QGDO01000003.1"/>
</dbReference>
<feature type="domain" description="NFACT protein RNA binding" evidence="4">
    <location>
        <begin position="230"/>
        <end position="317"/>
    </location>
</feature>
<dbReference type="PANTHER" id="PTHR11933:SF6">
    <property type="entry name" value="THIL AANH DOMAIN-CONTAINING PROTEIN"/>
    <property type="match status" value="1"/>
</dbReference>
<accession>A0A315ZAU5</accession>
<dbReference type="InterPro" id="IPR020536">
    <property type="entry name" value="ThiI_AANH"/>
</dbReference>
<dbReference type="AlphaFoldDB" id="A0A315ZAU5"/>
<dbReference type="GO" id="GO:0005524">
    <property type="term" value="F:ATP binding"/>
    <property type="evidence" value="ECO:0007669"/>
    <property type="project" value="UniProtKB-KW"/>
</dbReference>
<evidence type="ECO:0000259" key="4">
    <source>
        <dbReference type="Pfam" id="PF18297"/>
    </source>
</evidence>
<evidence type="ECO:0000313" key="6">
    <source>
        <dbReference type="Proteomes" id="UP000245535"/>
    </source>
</evidence>
<gene>
    <name evidence="5" type="ORF">BC781_10394</name>
</gene>
<proteinExistence type="predicted"/>
<dbReference type="PANTHER" id="PTHR11933">
    <property type="entry name" value="TRNA 5-METHYLAMINOMETHYL-2-THIOURIDYLATE -METHYLTRANSFERASE"/>
    <property type="match status" value="1"/>
</dbReference>
<dbReference type="Pfam" id="PF02568">
    <property type="entry name" value="ThiI"/>
    <property type="match status" value="1"/>
</dbReference>
<keyword evidence="2" id="KW-0067">ATP-binding</keyword>
<dbReference type="EMBL" id="QGDO01000003">
    <property type="protein sequence ID" value="PWJ41844.1"/>
    <property type="molecule type" value="Genomic_DNA"/>
</dbReference>